<dbReference type="RefSeq" id="WP_012878884.1">
    <property type="nucleotide sequence ID" value="NC_013530.1"/>
</dbReference>
<dbReference type="SUPFAM" id="SSF55347">
    <property type="entry name" value="Glyceraldehyde-3-phosphate dehydrogenase-like, C-terminal domain"/>
    <property type="match status" value="1"/>
</dbReference>
<evidence type="ECO:0000259" key="2">
    <source>
        <dbReference type="Pfam" id="PF01408"/>
    </source>
</evidence>
<evidence type="ECO:0000313" key="5">
    <source>
        <dbReference type="Proteomes" id="UP000002255"/>
    </source>
</evidence>
<proteinExistence type="predicted"/>
<dbReference type="PANTHER" id="PTHR43708:SF8">
    <property type="entry name" value="OXIDOREDUCTASE"/>
    <property type="match status" value="1"/>
</dbReference>
<keyword evidence="5" id="KW-1185">Reference proteome</keyword>
<dbReference type="STRING" id="446471.Xcel_2124"/>
<feature type="domain" description="GFO/IDH/MocA-like oxidoreductase" evidence="3">
    <location>
        <begin position="122"/>
        <end position="240"/>
    </location>
</feature>
<organism evidence="4 5">
    <name type="scientific">Xylanimonas cellulosilytica (strain DSM 15894 / JCM 12276 / CECT 5975 / KCTC 9989 / LMG 20990 / NBRC 107835 / XIL07)</name>
    <dbReference type="NCBI Taxonomy" id="446471"/>
    <lineage>
        <taxon>Bacteria</taxon>
        <taxon>Bacillati</taxon>
        <taxon>Actinomycetota</taxon>
        <taxon>Actinomycetes</taxon>
        <taxon>Micrococcales</taxon>
        <taxon>Promicromonosporaceae</taxon>
        <taxon>Xylanimonas</taxon>
    </lineage>
</organism>
<name>D1BUC9_XYLCX</name>
<evidence type="ECO:0000259" key="3">
    <source>
        <dbReference type="Pfam" id="PF22725"/>
    </source>
</evidence>
<dbReference type="PANTHER" id="PTHR43708">
    <property type="entry name" value="CONSERVED EXPRESSED OXIDOREDUCTASE (EUROFUNG)"/>
    <property type="match status" value="1"/>
</dbReference>
<dbReference type="eggNOG" id="COG0673">
    <property type="taxonomic scope" value="Bacteria"/>
</dbReference>
<dbReference type="GO" id="GO:0000166">
    <property type="term" value="F:nucleotide binding"/>
    <property type="evidence" value="ECO:0007669"/>
    <property type="project" value="InterPro"/>
</dbReference>
<dbReference type="OrthoDB" id="256869at2"/>
<dbReference type="HOGENOM" id="CLU_023194_1_2_11"/>
<evidence type="ECO:0000256" key="1">
    <source>
        <dbReference type="ARBA" id="ARBA00023027"/>
    </source>
</evidence>
<dbReference type="InterPro" id="IPR051317">
    <property type="entry name" value="Gfo/Idh/MocA_oxidoreduct"/>
</dbReference>
<evidence type="ECO:0000313" key="4">
    <source>
        <dbReference type="EMBL" id="ACZ31142.1"/>
    </source>
</evidence>
<dbReference type="InterPro" id="IPR036291">
    <property type="entry name" value="NAD(P)-bd_dom_sf"/>
</dbReference>
<feature type="domain" description="Gfo/Idh/MocA-like oxidoreductase N-terminal" evidence="2">
    <location>
        <begin position="3"/>
        <end position="113"/>
    </location>
</feature>
<dbReference type="Proteomes" id="UP000002255">
    <property type="component" value="Chromosome"/>
</dbReference>
<dbReference type="Pfam" id="PF01408">
    <property type="entry name" value="GFO_IDH_MocA"/>
    <property type="match status" value="1"/>
</dbReference>
<accession>D1BUC9</accession>
<dbReference type="Pfam" id="PF22725">
    <property type="entry name" value="GFO_IDH_MocA_C3"/>
    <property type="match status" value="1"/>
</dbReference>
<dbReference type="Gene3D" id="3.40.50.720">
    <property type="entry name" value="NAD(P)-binding Rossmann-like Domain"/>
    <property type="match status" value="1"/>
</dbReference>
<protein>
    <submittedName>
        <fullName evidence="4">Oxidoreductase domain protein</fullName>
    </submittedName>
</protein>
<keyword evidence="1" id="KW-0520">NAD</keyword>
<dbReference type="InterPro" id="IPR000683">
    <property type="entry name" value="Gfo/Idh/MocA-like_OxRdtase_N"/>
</dbReference>
<reference evidence="5" key="1">
    <citation type="submission" date="2009-11" db="EMBL/GenBank/DDBJ databases">
        <title>The complete chromosome of Xylanimonas cellulosilytica DSM 15894.</title>
        <authorList>
            <consortium name="US DOE Joint Genome Institute (JGI-PGF)"/>
            <person name="Lucas S."/>
            <person name="Copeland A."/>
            <person name="Lapidus A."/>
            <person name="Glavina del Rio T."/>
            <person name="Dalin E."/>
            <person name="Tice H."/>
            <person name="Bruce D."/>
            <person name="Goodwin L."/>
            <person name="Pitluck S."/>
            <person name="Kyrpides N."/>
            <person name="Mavromatis K."/>
            <person name="Ivanova N."/>
            <person name="Mikhailova N."/>
            <person name="Foster B."/>
            <person name="Clum A."/>
            <person name="Brettin T."/>
            <person name="Detter J.C."/>
            <person name="Han C."/>
            <person name="Larimer F."/>
            <person name="Land M."/>
            <person name="Hauser L."/>
            <person name="Markowitz V."/>
            <person name="Cheng J.F."/>
            <person name="Hugenholtz P."/>
            <person name="Woyke T."/>
            <person name="Wu D."/>
            <person name="Gehrich-Schroeter G."/>
            <person name="Schneider S."/>
            <person name="Pukall S.R."/>
            <person name="Klenk H.P."/>
            <person name="Eisen J.A."/>
        </authorList>
    </citation>
    <scope>NUCLEOTIDE SEQUENCE [LARGE SCALE GENOMIC DNA]</scope>
    <source>
        <strain evidence="5">DSM 15894 / CECT 5975 / LMG 20990 / XIL07</strain>
    </source>
</reference>
<dbReference type="Gene3D" id="3.30.360.10">
    <property type="entry name" value="Dihydrodipicolinate Reductase, domain 2"/>
    <property type="match status" value="1"/>
</dbReference>
<dbReference type="EMBL" id="CP001821">
    <property type="protein sequence ID" value="ACZ31142.1"/>
    <property type="molecule type" value="Genomic_DNA"/>
</dbReference>
<gene>
    <name evidence="4" type="ordered locus">Xcel_2124</name>
</gene>
<dbReference type="SUPFAM" id="SSF51735">
    <property type="entry name" value="NAD(P)-binding Rossmann-fold domains"/>
    <property type="match status" value="1"/>
</dbReference>
<dbReference type="KEGG" id="xce:Xcel_2124"/>
<sequence>MTRVGLVGAGGIAVEHAAAWNALGAEISIYSLAGAEALAAPYGATVAASFDELLATSDVVGVLTPTPHHYEYALAALEAGRNVVCEKPLARTPQQAHALVHAAAGSGAQLYPAHVVRYFPEYVALRAAVDAGHVGRPAVLRFSRAGVFPSWSSWFGEEDQSGGVVMDQMIHDIDIARWVAGEVVAVYATRSPARADGRQSAHVTLTHTSGATSLVTGVWGPPHLTFRTGFHVAGDRGTLRYDSTDAHGVRLDLGPAPEGGQPRPAAAGGESPYLTEVREFAVAFAGGPAPRVSAPDGAVAVQLACAALESIATGEPVEVDTAALAAELTAVAVGGDA</sequence>
<dbReference type="AlphaFoldDB" id="D1BUC9"/>
<reference evidence="4 5" key="2">
    <citation type="journal article" date="2010" name="Stand. Genomic Sci.">
        <title>Complete genome sequence of Xylanimonas cellulosilytica type strain (XIL07).</title>
        <authorList>
            <person name="Foster B."/>
            <person name="Pukall R."/>
            <person name="Abt B."/>
            <person name="Nolan M."/>
            <person name="Glavina Del Rio T."/>
            <person name="Chen F."/>
            <person name="Lucas S."/>
            <person name="Tice H."/>
            <person name="Pitluck S."/>
            <person name="Cheng J.-F."/>
            <person name="Chertkov O."/>
            <person name="Brettin T."/>
            <person name="Han C."/>
            <person name="Detter J.C."/>
            <person name="Bruce D."/>
            <person name="Goodwin L."/>
            <person name="Ivanova N."/>
            <person name="Mavromatis K."/>
            <person name="Pati A."/>
            <person name="Mikhailova N."/>
            <person name="Chen A."/>
            <person name="Palaniappan K."/>
            <person name="Land M."/>
            <person name="Hauser L."/>
            <person name="Chang Y.-J."/>
            <person name="Jeffries C.D."/>
            <person name="Chain P."/>
            <person name="Rohde M."/>
            <person name="Goeker M."/>
            <person name="Bristow J."/>
            <person name="Eisen J.A."/>
            <person name="Markowitz V."/>
            <person name="Hugenholtz P."/>
            <person name="Kyrpides N.C."/>
            <person name="Klenk H.-P."/>
            <person name="Lapidus A."/>
        </authorList>
    </citation>
    <scope>NUCLEOTIDE SEQUENCE [LARGE SCALE GENOMIC DNA]</scope>
    <source>
        <strain evidence="5">DSM 15894 / CECT 5975 / LMG 20990 / XIL07</strain>
    </source>
</reference>
<dbReference type="InterPro" id="IPR055170">
    <property type="entry name" value="GFO_IDH_MocA-like_dom"/>
</dbReference>